<accession>A0ABR1JDN2</accession>
<sequence length="139" mass="15505">MAFLLDRDLEFDPEFGHLTSFSNDVQVNGGTQLWTDASISEGFSLHDLPAIPMTELDIAKNRRAESLDETRRQAEYLDCVRQLEDLQVSSLSFLSSSTSFTPSSPLRSPCSFYAMLLSPKQKTVHDLPRSHCSSISVSC</sequence>
<gene>
    <name evidence="1" type="ORF">VKT23_010691</name>
</gene>
<dbReference type="EMBL" id="JBANRG010000021">
    <property type="protein sequence ID" value="KAK7456443.1"/>
    <property type="molecule type" value="Genomic_DNA"/>
</dbReference>
<protein>
    <submittedName>
        <fullName evidence="1">Uncharacterized protein</fullName>
    </submittedName>
</protein>
<keyword evidence="2" id="KW-1185">Reference proteome</keyword>
<name>A0ABR1JDN2_9AGAR</name>
<comment type="caution">
    <text evidence="1">The sequence shown here is derived from an EMBL/GenBank/DDBJ whole genome shotgun (WGS) entry which is preliminary data.</text>
</comment>
<organism evidence="1 2">
    <name type="scientific">Marasmiellus scandens</name>
    <dbReference type="NCBI Taxonomy" id="2682957"/>
    <lineage>
        <taxon>Eukaryota</taxon>
        <taxon>Fungi</taxon>
        <taxon>Dikarya</taxon>
        <taxon>Basidiomycota</taxon>
        <taxon>Agaricomycotina</taxon>
        <taxon>Agaricomycetes</taxon>
        <taxon>Agaricomycetidae</taxon>
        <taxon>Agaricales</taxon>
        <taxon>Marasmiineae</taxon>
        <taxon>Omphalotaceae</taxon>
        <taxon>Marasmiellus</taxon>
    </lineage>
</organism>
<evidence type="ECO:0000313" key="1">
    <source>
        <dbReference type="EMBL" id="KAK7456443.1"/>
    </source>
</evidence>
<dbReference type="Proteomes" id="UP001498398">
    <property type="component" value="Unassembled WGS sequence"/>
</dbReference>
<reference evidence="1 2" key="1">
    <citation type="submission" date="2024-01" db="EMBL/GenBank/DDBJ databases">
        <title>A draft genome for the cacao thread blight pathogen Marasmiellus scandens.</title>
        <authorList>
            <person name="Baruah I.K."/>
            <person name="Leung J."/>
            <person name="Bukari Y."/>
            <person name="Amoako-Attah I."/>
            <person name="Meinhardt L.W."/>
            <person name="Bailey B.A."/>
            <person name="Cohen S.P."/>
        </authorList>
    </citation>
    <scope>NUCLEOTIDE SEQUENCE [LARGE SCALE GENOMIC DNA]</scope>
    <source>
        <strain evidence="1 2">GH-19</strain>
    </source>
</reference>
<evidence type="ECO:0000313" key="2">
    <source>
        <dbReference type="Proteomes" id="UP001498398"/>
    </source>
</evidence>
<proteinExistence type="predicted"/>